<proteinExistence type="predicted"/>
<sequence length="137" mass="15162">MTDIPKLDKDVEKTEHITASAPSTTPTKMTVEGGYAPWGFSGKIELEYSLVPGSSKILVRTLRYFLGASYTPEYSKFSIELFGVRPLEVSPRYINAWETWGSGDETTSRTFTALFIFQAMPGGPTATDRKIINLATL</sequence>
<evidence type="ECO:0000313" key="3">
    <source>
        <dbReference type="Proteomes" id="UP000752172"/>
    </source>
</evidence>
<reference evidence="2" key="1">
    <citation type="journal article" date="2021" name="PeerJ">
        <title>Extensive microbial diversity within the chicken gut microbiome revealed by metagenomics and culture.</title>
        <authorList>
            <person name="Gilroy R."/>
            <person name="Ravi A."/>
            <person name="Getino M."/>
            <person name="Pursley I."/>
            <person name="Horton D.L."/>
            <person name="Alikhan N.F."/>
            <person name="Baker D."/>
            <person name="Gharbi K."/>
            <person name="Hall N."/>
            <person name="Watson M."/>
            <person name="Adriaenssens E.M."/>
            <person name="Foster-Nyarko E."/>
            <person name="Jarju S."/>
            <person name="Secka A."/>
            <person name="Antonio M."/>
            <person name="Oren A."/>
            <person name="Chaudhuri R.R."/>
            <person name="La Ragione R."/>
            <person name="Hildebrand F."/>
            <person name="Pallen M.J."/>
        </authorList>
    </citation>
    <scope>NUCLEOTIDE SEQUENCE</scope>
    <source>
        <strain evidence="2">ChiSjej2B20-17149</strain>
    </source>
</reference>
<organism evidence="2 3">
    <name type="scientific">Pseudomonas lactis</name>
    <dbReference type="NCBI Taxonomy" id="1615674"/>
    <lineage>
        <taxon>Bacteria</taxon>
        <taxon>Pseudomonadati</taxon>
        <taxon>Pseudomonadota</taxon>
        <taxon>Gammaproteobacteria</taxon>
        <taxon>Pseudomonadales</taxon>
        <taxon>Pseudomonadaceae</taxon>
        <taxon>Pseudomonas</taxon>
    </lineage>
</organism>
<accession>A0A921NIG7</accession>
<evidence type="ECO:0000313" key="2">
    <source>
        <dbReference type="EMBL" id="HJH20347.1"/>
    </source>
</evidence>
<feature type="region of interest" description="Disordered" evidence="1">
    <location>
        <begin position="1"/>
        <end position="26"/>
    </location>
</feature>
<dbReference type="AlphaFoldDB" id="A0A921NIG7"/>
<name>A0A921NIG7_9PSED</name>
<dbReference type="Proteomes" id="UP000752172">
    <property type="component" value="Unassembled WGS sequence"/>
</dbReference>
<dbReference type="RefSeq" id="WP_278917759.1">
    <property type="nucleotide sequence ID" value="NZ_DYTS01000295.1"/>
</dbReference>
<gene>
    <name evidence="2" type="ORF">K8W20_16735</name>
</gene>
<protein>
    <submittedName>
        <fullName evidence="2">Uncharacterized protein</fullName>
    </submittedName>
</protein>
<reference evidence="2" key="2">
    <citation type="submission" date="2021-09" db="EMBL/GenBank/DDBJ databases">
        <authorList>
            <person name="Gilroy R."/>
        </authorList>
    </citation>
    <scope>NUCLEOTIDE SEQUENCE</scope>
    <source>
        <strain evidence="2">ChiSjej2B20-17149</strain>
    </source>
</reference>
<comment type="caution">
    <text evidence="2">The sequence shown here is derived from an EMBL/GenBank/DDBJ whole genome shotgun (WGS) entry which is preliminary data.</text>
</comment>
<dbReference type="EMBL" id="DYTS01000295">
    <property type="protein sequence ID" value="HJH20347.1"/>
    <property type="molecule type" value="Genomic_DNA"/>
</dbReference>
<feature type="compositionally biased region" description="Basic and acidic residues" evidence="1">
    <location>
        <begin position="1"/>
        <end position="16"/>
    </location>
</feature>
<evidence type="ECO:0000256" key="1">
    <source>
        <dbReference type="SAM" id="MobiDB-lite"/>
    </source>
</evidence>